<proteinExistence type="predicted"/>
<sequence>MSLNQHSAMKSLITIVNEHHRIGQNSAMPDESSQPQISDVAGFSHVFVMQRLHSWISDVSAWPPVTLKRSLSEGLTVTTGCDVAVVRNLY</sequence>
<name>A0A7U2FBY0_PHANO</name>
<gene>
    <name evidence="1" type="ORF">JI435_439340</name>
</gene>
<dbReference type="VEuPathDB" id="FungiDB:JI435_439340"/>
<dbReference type="AlphaFoldDB" id="A0A7U2FBY0"/>
<organism evidence="1 2">
    <name type="scientific">Phaeosphaeria nodorum (strain SN15 / ATCC MYA-4574 / FGSC 10173)</name>
    <name type="common">Glume blotch fungus</name>
    <name type="synonym">Parastagonospora nodorum</name>
    <dbReference type="NCBI Taxonomy" id="321614"/>
    <lineage>
        <taxon>Eukaryota</taxon>
        <taxon>Fungi</taxon>
        <taxon>Dikarya</taxon>
        <taxon>Ascomycota</taxon>
        <taxon>Pezizomycotina</taxon>
        <taxon>Dothideomycetes</taxon>
        <taxon>Pleosporomycetidae</taxon>
        <taxon>Pleosporales</taxon>
        <taxon>Pleosporineae</taxon>
        <taxon>Phaeosphaeriaceae</taxon>
        <taxon>Parastagonospora</taxon>
    </lineage>
</organism>
<dbReference type="EMBL" id="CP069034">
    <property type="protein sequence ID" value="QRD01419.1"/>
    <property type="molecule type" value="Genomic_DNA"/>
</dbReference>
<evidence type="ECO:0000313" key="2">
    <source>
        <dbReference type="Proteomes" id="UP000663193"/>
    </source>
</evidence>
<protein>
    <submittedName>
        <fullName evidence="1">Uncharacterized protein</fullName>
    </submittedName>
</protein>
<evidence type="ECO:0000313" key="1">
    <source>
        <dbReference type="EMBL" id="QRD01419.1"/>
    </source>
</evidence>
<reference evidence="2" key="1">
    <citation type="journal article" date="2021" name="BMC Genomics">
        <title>Chromosome-level genome assembly and manually-curated proteome of model necrotroph Parastagonospora nodorum Sn15 reveals a genome-wide trove of candidate effector homologs, and redundancy of virulence-related functions within an accessory chromosome.</title>
        <authorList>
            <person name="Bertazzoni S."/>
            <person name="Jones D.A.B."/>
            <person name="Phan H.T."/>
            <person name="Tan K.-C."/>
            <person name="Hane J.K."/>
        </authorList>
    </citation>
    <scope>NUCLEOTIDE SEQUENCE [LARGE SCALE GENOMIC DNA]</scope>
    <source>
        <strain evidence="2">SN15 / ATCC MYA-4574 / FGSC 10173)</strain>
    </source>
</reference>
<accession>A0A7U2FBY0</accession>
<keyword evidence="2" id="KW-1185">Reference proteome</keyword>
<dbReference type="Proteomes" id="UP000663193">
    <property type="component" value="Chromosome 12"/>
</dbReference>